<protein>
    <submittedName>
        <fullName evidence="1">Uncharacterized protein</fullName>
    </submittedName>
</protein>
<organism evidence="1">
    <name type="scientific">mine drainage metagenome</name>
    <dbReference type="NCBI Taxonomy" id="410659"/>
    <lineage>
        <taxon>unclassified sequences</taxon>
        <taxon>metagenomes</taxon>
        <taxon>ecological metagenomes</taxon>
    </lineage>
</organism>
<comment type="caution">
    <text evidence="1">The sequence shown here is derived from an EMBL/GenBank/DDBJ whole genome shotgun (WGS) entry which is preliminary data.</text>
</comment>
<gene>
    <name evidence="1" type="ORF">GALL_474410</name>
</gene>
<dbReference type="EMBL" id="MLJW01003950">
    <property type="protein sequence ID" value="OIQ70944.1"/>
    <property type="molecule type" value="Genomic_DNA"/>
</dbReference>
<name>A0A1J5PJG6_9ZZZZ</name>
<reference evidence="1" key="1">
    <citation type="submission" date="2016-10" db="EMBL/GenBank/DDBJ databases">
        <title>Sequence of Gallionella enrichment culture.</title>
        <authorList>
            <person name="Poehlein A."/>
            <person name="Muehling M."/>
            <person name="Daniel R."/>
        </authorList>
    </citation>
    <scope>NUCLEOTIDE SEQUENCE</scope>
</reference>
<dbReference type="AlphaFoldDB" id="A0A1J5PJG6"/>
<sequence>MQKALGKQFVMSCTQRVAMRMSGLVYEVAMQLSDQAKQLPLWHIYFKSLLRESYDTFLSSYPTQILFDSLSNDIEML</sequence>
<proteinExistence type="predicted"/>
<evidence type="ECO:0000313" key="1">
    <source>
        <dbReference type="EMBL" id="OIQ70944.1"/>
    </source>
</evidence>
<accession>A0A1J5PJG6</accession>